<organism evidence="1 2">
    <name type="scientific">Flavobacterium dankookense</name>
    <dbReference type="NCBI Taxonomy" id="706186"/>
    <lineage>
        <taxon>Bacteria</taxon>
        <taxon>Pseudomonadati</taxon>
        <taxon>Bacteroidota</taxon>
        <taxon>Flavobacteriia</taxon>
        <taxon>Flavobacteriales</taxon>
        <taxon>Flavobacteriaceae</taxon>
        <taxon>Flavobacterium</taxon>
    </lineage>
</organism>
<dbReference type="RefSeq" id="WP_133532523.1">
    <property type="nucleotide sequence ID" value="NZ_SNXR01000012.1"/>
</dbReference>
<sequence length="129" mass="15322">MKKIILLLFICLKSEAQIQFWNTNASSKMPLFEVEWNKKTTIYTKVGKETKPMYVFNKTPVQTLNSDGKTKYQMTVENSDNIAKRIFEISYTHYRQTNIYLGYIKTTFVYHDKRPTKIVEEKFETLKNS</sequence>
<proteinExistence type="predicted"/>
<comment type="caution">
    <text evidence="1">The sequence shown here is derived from an EMBL/GenBank/DDBJ whole genome shotgun (WGS) entry which is preliminary data.</text>
</comment>
<dbReference type="Proteomes" id="UP000295260">
    <property type="component" value="Unassembled WGS sequence"/>
</dbReference>
<accession>A0A4R6QC88</accession>
<reference evidence="1 2" key="1">
    <citation type="submission" date="2019-03" db="EMBL/GenBank/DDBJ databases">
        <title>Genomic Encyclopedia of Archaeal and Bacterial Type Strains, Phase II (KMG-II): from individual species to whole genera.</title>
        <authorList>
            <person name="Goeker M."/>
        </authorList>
    </citation>
    <scope>NUCLEOTIDE SEQUENCE [LARGE SCALE GENOMIC DNA]</scope>
    <source>
        <strain evidence="1 2">DSM 25687</strain>
    </source>
</reference>
<protein>
    <submittedName>
        <fullName evidence="1">Uncharacterized protein</fullName>
    </submittedName>
</protein>
<name>A0A4R6QC88_9FLAO</name>
<dbReference type="OrthoDB" id="1360745at2"/>
<dbReference type="EMBL" id="SNXR01000012">
    <property type="protein sequence ID" value="TDP60238.1"/>
    <property type="molecule type" value="Genomic_DNA"/>
</dbReference>
<gene>
    <name evidence="1" type="ORF">BC748_1218</name>
</gene>
<keyword evidence="2" id="KW-1185">Reference proteome</keyword>
<evidence type="ECO:0000313" key="2">
    <source>
        <dbReference type="Proteomes" id="UP000295260"/>
    </source>
</evidence>
<dbReference type="AlphaFoldDB" id="A0A4R6QC88"/>
<evidence type="ECO:0000313" key="1">
    <source>
        <dbReference type="EMBL" id="TDP60238.1"/>
    </source>
</evidence>